<evidence type="ECO:0000313" key="3">
    <source>
        <dbReference type="Proteomes" id="UP000316213"/>
    </source>
</evidence>
<dbReference type="EMBL" id="SJPM01000019">
    <property type="protein sequence ID" value="TWT89317.1"/>
    <property type="molecule type" value="Genomic_DNA"/>
</dbReference>
<dbReference type="AlphaFoldDB" id="A0A5C5ZQX9"/>
<reference evidence="2 3" key="1">
    <citation type="submission" date="2019-02" db="EMBL/GenBank/DDBJ databases">
        <title>Deep-cultivation of Planctomycetes and their phenomic and genomic characterization uncovers novel biology.</title>
        <authorList>
            <person name="Wiegand S."/>
            <person name="Jogler M."/>
            <person name="Boedeker C."/>
            <person name="Pinto D."/>
            <person name="Vollmers J."/>
            <person name="Rivas-Marin E."/>
            <person name="Kohn T."/>
            <person name="Peeters S.H."/>
            <person name="Heuer A."/>
            <person name="Rast P."/>
            <person name="Oberbeckmann S."/>
            <person name="Bunk B."/>
            <person name="Jeske O."/>
            <person name="Meyerdierks A."/>
            <person name="Storesund J.E."/>
            <person name="Kallscheuer N."/>
            <person name="Luecker S."/>
            <person name="Lage O.M."/>
            <person name="Pohl T."/>
            <person name="Merkel B.J."/>
            <person name="Hornburger P."/>
            <person name="Mueller R.-W."/>
            <person name="Bruemmer F."/>
            <person name="Labrenz M."/>
            <person name="Spormann A.M."/>
            <person name="Op Den Camp H."/>
            <person name="Overmann J."/>
            <person name="Amann R."/>
            <person name="Jetten M.S.M."/>
            <person name="Mascher T."/>
            <person name="Medema M.H."/>
            <person name="Devos D.P."/>
            <person name="Kaster A.-K."/>
            <person name="Ovreas L."/>
            <person name="Rohde M."/>
            <person name="Galperin M.Y."/>
            <person name="Jogler C."/>
        </authorList>
    </citation>
    <scope>NUCLEOTIDE SEQUENCE [LARGE SCALE GENOMIC DNA]</scope>
    <source>
        <strain evidence="2 3">Pla100</strain>
    </source>
</reference>
<evidence type="ECO:0000256" key="1">
    <source>
        <dbReference type="SAM" id="MobiDB-lite"/>
    </source>
</evidence>
<protein>
    <submittedName>
        <fullName evidence="2">Uncharacterized protein</fullName>
    </submittedName>
</protein>
<feature type="region of interest" description="Disordered" evidence="1">
    <location>
        <begin position="1"/>
        <end position="28"/>
    </location>
</feature>
<evidence type="ECO:0000313" key="2">
    <source>
        <dbReference type="EMBL" id="TWT89317.1"/>
    </source>
</evidence>
<proteinExistence type="predicted"/>
<organism evidence="2 3">
    <name type="scientific">Neorhodopirellula pilleata</name>
    <dbReference type="NCBI Taxonomy" id="2714738"/>
    <lineage>
        <taxon>Bacteria</taxon>
        <taxon>Pseudomonadati</taxon>
        <taxon>Planctomycetota</taxon>
        <taxon>Planctomycetia</taxon>
        <taxon>Pirellulales</taxon>
        <taxon>Pirellulaceae</taxon>
        <taxon>Neorhodopirellula</taxon>
    </lineage>
</organism>
<name>A0A5C5ZQX9_9BACT</name>
<gene>
    <name evidence="2" type="ORF">Pla100_56340</name>
</gene>
<accession>A0A5C5ZQX9</accession>
<dbReference type="Proteomes" id="UP000316213">
    <property type="component" value="Unassembled WGS sequence"/>
</dbReference>
<sequence>MVRAVQGGWNGYEEDGDEESPSFSGSRDGRTITRHLIVREEDPAIPSFANIDRLIEECLPLYRFPGRYPTLAGDSLFFVDSVQAVPKSRSNGVVGDVASRTAWEAKITYKALPYPIPADPANPQPLDYLEHNIIGGSEYMTLPGTSMYWEGSTEKPILDDTVSSGLLIAYVQHQITRHHVAPAKIPYAYMRSICGNVNKTAFAADHPFFPSAPAESVLFESFAISRRFTSDGKFDYRVTLNYRERIGTYNTDSTASTPTASSLVKLTWNHLWDRSSSPPTFRKAFMDKKPSSGNQKQPMYPANDITTVFGQFV</sequence>
<comment type="caution">
    <text evidence="2">The sequence shown here is derived from an EMBL/GenBank/DDBJ whole genome shotgun (WGS) entry which is preliminary data.</text>
</comment>
<dbReference type="RefSeq" id="WP_146581909.1">
    <property type="nucleotide sequence ID" value="NZ_SJPM01000019.1"/>
</dbReference>
<keyword evidence="3" id="KW-1185">Reference proteome</keyword>